<dbReference type="PATRIC" id="fig|1050174.4.peg.1235"/>
<comment type="similarity">
    <text evidence="1">Belongs to the UPF0225 family.</text>
</comment>
<dbReference type="PANTHER" id="PTHR33747">
    <property type="entry name" value="UPF0225 PROTEIN SCO1677"/>
    <property type="match status" value="1"/>
</dbReference>
<dbReference type="InterPro" id="IPR023006">
    <property type="entry name" value="YchJ-like"/>
</dbReference>
<protein>
    <recommendedName>
        <fullName evidence="1">UPF0225 protein CEPID_06110</fullName>
    </recommendedName>
</protein>
<dbReference type="SUPFAM" id="SSF54427">
    <property type="entry name" value="NTF2-like"/>
    <property type="match status" value="1"/>
</dbReference>
<dbReference type="Proteomes" id="UP000035368">
    <property type="component" value="Chromosome"/>
</dbReference>
<proteinExistence type="inferred from homology"/>
<dbReference type="EMBL" id="CP011541">
    <property type="protein sequence ID" value="AKK03082.1"/>
    <property type="molecule type" value="Genomic_DNA"/>
</dbReference>
<feature type="domain" description="YchJ-like middle NTF2-like" evidence="2">
    <location>
        <begin position="30"/>
        <end position="124"/>
    </location>
</feature>
<evidence type="ECO:0000313" key="3">
    <source>
        <dbReference type="EMBL" id="AKK03082.1"/>
    </source>
</evidence>
<dbReference type="Gene3D" id="3.10.450.50">
    <property type="match status" value="1"/>
</dbReference>
<dbReference type="AlphaFoldDB" id="A0A0G3GW36"/>
<sequence length="127" mass="14053">MNDSDRCPCCSGLSYGECCGRYHRGAAAPTAEALMRSRFSAFATHNADYLLQTWHEDSRPATLGFDDSIEFFRLNILHTTGGGPFDTHGTVEFEAFYRAGGTVGSQRENSSFTKVDGCWIYTQGEFV</sequence>
<dbReference type="KEGG" id="cei:CEPID_06110"/>
<evidence type="ECO:0000259" key="2">
    <source>
        <dbReference type="Pfam" id="PF17775"/>
    </source>
</evidence>
<dbReference type="InterPro" id="IPR048469">
    <property type="entry name" value="YchJ-like_M"/>
</dbReference>
<keyword evidence="4" id="KW-1185">Reference proteome</keyword>
<name>A0A0G3GW36_9CORY</name>
<reference evidence="3 4" key="1">
    <citation type="submission" date="2015-05" db="EMBL/GenBank/DDBJ databases">
        <title>Complete genome sequence of Corynebacterium epidermidicanis DSM 45586, isolated from the skin of a dog suffering from pruritus.</title>
        <authorList>
            <person name="Ruckert C."/>
            <person name="Albersmeier A."/>
            <person name="Winkler A."/>
            <person name="Tauch A."/>
        </authorList>
    </citation>
    <scope>NUCLEOTIDE SEQUENCE [LARGE SCALE GENOMIC DNA]</scope>
    <source>
        <strain evidence="3 4">DSM 45586</strain>
    </source>
</reference>
<organism evidence="3 4">
    <name type="scientific">Corynebacterium epidermidicanis</name>
    <dbReference type="NCBI Taxonomy" id="1050174"/>
    <lineage>
        <taxon>Bacteria</taxon>
        <taxon>Bacillati</taxon>
        <taxon>Actinomycetota</taxon>
        <taxon>Actinomycetes</taxon>
        <taxon>Mycobacteriales</taxon>
        <taxon>Corynebacteriaceae</taxon>
        <taxon>Corynebacterium</taxon>
    </lineage>
</organism>
<evidence type="ECO:0000313" key="4">
    <source>
        <dbReference type="Proteomes" id="UP000035368"/>
    </source>
</evidence>
<dbReference type="STRING" id="1050174.CEPID_06110"/>
<accession>A0A0G3GW36</accession>
<dbReference type="RefSeq" id="WP_047240164.1">
    <property type="nucleotide sequence ID" value="NZ_CP011541.1"/>
</dbReference>
<dbReference type="Pfam" id="PF17775">
    <property type="entry name" value="YchJ_M-like"/>
    <property type="match status" value="1"/>
</dbReference>
<dbReference type="PANTHER" id="PTHR33747:SF1">
    <property type="entry name" value="ADENYLATE CYCLASE-ASSOCIATED CAP C-TERMINAL DOMAIN-CONTAINING PROTEIN"/>
    <property type="match status" value="1"/>
</dbReference>
<dbReference type="OrthoDB" id="21421at2"/>
<dbReference type="HAMAP" id="MF_00612">
    <property type="entry name" value="UPF0225"/>
    <property type="match status" value="1"/>
</dbReference>
<dbReference type="InterPro" id="IPR032710">
    <property type="entry name" value="NTF2-like_dom_sf"/>
</dbReference>
<evidence type="ECO:0000256" key="1">
    <source>
        <dbReference type="HAMAP-Rule" id="MF_00612"/>
    </source>
</evidence>
<gene>
    <name evidence="3" type="ORF">CEPID_06110</name>
</gene>